<feature type="non-terminal residue" evidence="1">
    <location>
        <position position="180"/>
    </location>
</feature>
<dbReference type="OrthoDB" id="2444024at2759"/>
<dbReference type="Proteomes" id="UP000789739">
    <property type="component" value="Unassembled WGS sequence"/>
</dbReference>
<keyword evidence="2" id="KW-1185">Reference proteome</keyword>
<proteinExistence type="predicted"/>
<protein>
    <submittedName>
        <fullName evidence="1">4977_t:CDS:1</fullName>
    </submittedName>
</protein>
<gene>
    <name evidence="1" type="ORF">PBRASI_LOCUS8296</name>
</gene>
<evidence type="ECO:0000313" key="2">
    <source>
        <dbReference type="Proteomes" id="UP000789739"/>
    </source>
</evidence>
<accession>A0A9N9GIR8</accession>
<organism evidence="1 2">
    <name type="scientific">Paraglomus brasilianum</name>
    <dbReference type="NCBI Taxonomy" id="144538"/>
    <lineage>
        <taxon>Eukaryota</taxon>
        <taxon>Fungi</taxon>
        <taxon>Fungi incertae sedis</taxon>
        <taxon>Mucoromycota</taxon>
        <taxon>Glomeromycotina</taxon>
        <taxon>Glomeromycetes</taxon>
        <taxon>Paraglomerales</taxon>
        <taxon>Paraglomeraceae</taxon>
        <taxon>Paraglomus</taxon>
    </lineage>
</organism>
<name>A0A9N9GIR8_9GLOM</name>
<reference evidence="1" key="1">
    <citation type="submission" date="2021-06" db="EMBL/GenBank/DDBJ databases">
        <authorList>
            <person name="Kallberg Y."/>
            <person name="Tangrot J."/>
            <person name="Rosling A."/>
        </authorList>
    </citation>
    <scope>NUCLEOTIDE SEQUENCE</scope>
    <source>
        <strain evidence="1">BR232B</strain>
    </source>
</reference>
<comment type="caution">
    <text evidence="1">The sequence shown here is derived from an EMBL/GenBank/DDBJ whole genome shotgun (WGS) entry which is preliminary data.</text>
</comment>
<dbReference type="AlphaFoldDB" id="A0A9N9GIR8"/>
<evidence type="ECO:0000313" key="1">
    <source>
        <dbReference type="EMBL" id="CAG8613382.1"/>
    </source>
</evidence>
<sequence>MVKENNLIIENKKPFELVQEVNNEVPSFEEFMKNYENDGNVNYDDLNSGDVGEVKGSVTTSAGANAGIGGAITSGGAGYSVFGVKDSSGEARFLSASVGGELGAGPGGVVAGYSLGADLASIQTGGFSANVGYDGGSGVSFGVGGVEAKVAGVGVSIGKKMGVSTPFGGVSVDLEETCVV</sequence>
<dbReference type="EMBL" id="CAJVPI010001450">
    <property type="protein sequence ID" value="CAG8613382.1"/>
    <property type="molecule type" value="Genomic_DNA"/>
</dbReference>